<dbReference type="Pfam" id="PF13271">
    <property type="entry name" value="DUF4062"/>
    <property type="match status" value="1"/>
</dbReference>
<name>A0A7X0IIM3_9ACTN</name>
<feature type="region of interest" description="Disordered" evidence="1">
    <location>
        <begin position="227"/>
        <end position="254"/>
    </location>
</feature>
<sequence>MSFDARVFQILVASPGDVQPEREIVAEIIHEWNYLNSRDRRIVLIPLRWETHSSPEMGTRPQAVINRQVVDQCDLAVGVFWTRLGTETSEAESGTAEEIERVGAQGKPVMLYFSRAATELDKVDLNEYARLKSFKEKTYPHGLVEHYNTLSEFREKFSKQLSISIRDVIAMDSTRRPGNTAGGDPITLGILVADQSTSEISGLPARLHFTRTVCRDEDKIPDLVAKTLNDSPDENEADPQPSTHDDLADVDSTNPDSLTVARDWLRIGRTARRTQGYNKDYLRQLVDYHCNEEAYRPIRFAVTAPSTSGVKDLFLELRLSLSSGGADIVNRLPFTRPFAVGDFNMGEFFIGSDAPRKSSLSLRSTKEKSEWLIEIEATAIQTQRTFVIPDRLYLRVDSDCAFSIEGTVYSSDAPPYSLHTQLEIGLTKSVMSYIDILKIAKRAVRDENLGIDIVSGEIHGLQQ</sequence>
<reference evidence="3 4" key="1">
    <citation type="submission" date="2020-08" db="EMBL/GenBank/DDBJ databases">
        <title>Sequencing the genomes of 1000 actinobacteria strains.</title>
        <authorList>
            <person name="Klenk H.-P."/>
        </authorList>
    </citation>
    <scope>NUCLEOTIDE SEQUENCE [LARGE SCALE GENOMIC DNA]</scope>
    <source>
        <strain evidence="3 4">DSM 44936</strain>
    </source>
</reference>
<evidence type="ECO:0000313" key="4">
    <source>
        <dbReference type="Proteomes" id="UP000555564"/>
    </source>
</evidence>
<keyword evidence="3" id="KW-0808">Transferase</keyword>
<dbReference type="AlphaFoldDB" id="A0A7X0IIM3"/>
<evidence type="ECO:0000259" key="2">
    <source>
        <dbReference type="Pfam" id="PF13271"/>
    </source>
</evidence>
<proteinExistence type="predicted"/>
<dbReference type="EMBL" id="JACHIU010000001">
    <property type="protein sequence ID" value="MBB6475344.1"/>
    <property type="molecule type" value="Genomic_DNA"/>
</dbReference>
<protein>
    <submittedName>
        <fullName evidence="3">Nucleoside 2-deoxyribosyltransferase</fullName>
    </submittedName>
</protein>
<dbReference type="GO" id="GO:0016740">
    <property type="term" value="F:transferase activity"/>
    <property type="evidence" value="ECO:0007669"/>
    <property type="project" value="UniProtKB-KW"/>
</dbReference>
<accession>A0A7X0IIM3</accession>
<evidence type="ECO:0000256" key="1">
    <source>
        <dbReference type="SAM" id="MobiDB-lite"/>
    </source>
</evidence>
<dbReference type="InterPro" id="IPR025139">
    <property type="entry name" value="DUF4062"/>
</dbReference>
<keyword evidence="4" id="KW-1185">Reference proteome</keyword>
<gene>
    <name evidence="3" type="ORF">BJ992_004775</name>
</gene>
<organism evidence="3 4">
    <name type="scientific">Sphaerisporangium rubeum</name>
    <dbReference type="NCBI Taxonomy" id="321317"/>
    <lineage>
        <taxon>Bacteria</taxon>
        <taxon>Bacillati</taxon>
        <taxon>Actinomycetota</taxon>
        <taxon>Actinomycetes</taxon>
        <taxon>Streptosporangiales</taxon>
        <taxon>Streptosporangiaceae</taxon>
        <taxon>Sphaerisporangium</taxon>
    </lineage>
</organism>
<comment type="caution">
    <text evidence="3">The sequence shown here is derived from an EMBL/GenBank/DDBJ whole genome shotgun (WGS) entry which is preliminary data.</text>
</comment>
<evidence type="ECO:0000313" key="3">
    <source>
        <dbReference type="EMBL" id="MBB6475344.1"/>
    </source>
</evidence>
<feature type="domain" description="DUF4062" evidence="2">
    <location>
        <begin position="9"/>
        <end position="100"/>
    </location>
</feature>
<dbReference type="Proteomes" id="UP000555564">
    <property type="component" value="Unassembled WGS sequence"/>
</dbReference>
<dbReference type="RefSeq" id="WP_184984588.1">
    <property type="nucleotide sequence ID" value="NZ_BAAALO010000003.1"/>
</dbReference>